<evidence type="ECO:0000313" key="3">
    <source>
        <dbReference type="Proteomes" id="UP000259465"/>
    </source>
</evidence>
<gene>
    <name evidence="2" type="ORF">D1345_09725</name>
</gene>
<dbReference type="InterPro" id="IPR029052">
    <property type="entry name" value="Metallo-depent_PP-like"/>
</dbReference>
<dbReference type="InterPro" id="IPR004843">
    <property type="entry name" value="Calcineurin-like_PHP"/>
</dbReference>
<dbReference type="InterPro" id="IPR006186">
    <property type="entry name" value="Ser/Thr-sp_prot-phosphatase"/>
</dbReference>
<sequence length="256" mass="27930">MGMAQNKRTPPPSSSMILKLQSNTQGRDWAVGDIHGCFRQLSRLLKMAAFNPECDRLLSVGDMIDRGADSAAVLEWLAQPWFYAVRGNHEQLAIDSLLGDKQAEVRHVNNGGSWLLTLPAPQRQACLTAFQRLPYAIEVANADGGKIGVLHADCPDNDWEALASGLANGTLPESSRNVTLWSRERARNSRGGVVRGVDLLLVGHTPQTSATRFDNVLNLDTGAVYGGKLTLFCLNDFVELSLPSEDDALLGFHLHE</sequence>
<dbReference type="PROSITE" id="PS00125">
    <property type="entry name" value="SER_THR_PHOSPHATASE"/>
    <property type="match status" value="1"/>
</dbReference>
<dbReference type="GO" id="GO:0005737">
    <property type="term" value="C:cytoplasm"/>
    <property type="evidence" value="ECO:0007669"/>
    <property type="project" value="TreeGrafter"/>
</dbReference>
<reference evidence="2 3" key="1">
    <citation type="submission" date="2018-08" db="EMBL/GenBank/DDBJ databases">
        <title>Complete genome sequence of JP2-74.</title>
        <authorList>
            <person name="Wu L."/>
        </authorList>
    </citation>
    <scope>NUCLEOTIDE SEQUENCE [LARGE SCALE GENOMIC DNA]</scope>
    <source>
        <strain evidence="2 3">JP2-74</strain>
    </source>
</reference>
<dbReference type="Gene3D" id="3.60.21.10">
    <property type="match status" value="1"/>
</dbReference>
<dbReference type="KEGG" id="crz:D1345_09725"/>
<name>A0AAD0W8K7_9NEIS</name>
<dbReference type="Pfam" id="PF00149">
    <property type="entry name" value="Metallophos"/>
    <property type="match status" value="1"/>
</dbReference>
<protein>
    <submittedName>
        <fullName evidence="2">Serine/threonine protein phosphatase</fullName>
    </submittedName>
</protein>
<proteinExistence type="predicted"/>
<dbReference type="GO" id="GO:0016791">
    <property type="term" value="F:phosphatase activity"/>
    <property type="evidence" value="ECO:0007669"/>
    <property type="project" value="TreeGrafter"/>
</dbReference>
<feature type="domain" description="Serine/threonine specific protein phosphatases" evidence="1">
    <location>
        <begin position="85"/>
        <end position="90"/>
    </location>
</feature>
<dbReference type="InterPro" id="IPR050126">
    <property type="entry name" value="Ap4A_hydrolase"/>
</dbReference>
<dbReference type="PANTHER" id="PTHR42850:SF11">
    <property type="entry name" value="BIS(5'-NUCLEOSYL)-TETRAPHOSPHATASE [SYMMETRICAL]"/>
    <property type="match status" value="1"/>
</dbReference>
<evidence type="ECO:0000259" key="1">
    <source>
        <dbReference type="PROSITE" id="PS00125"/>
    </source>
</evidence>
<dbReference type="PANTHER" id="PTHR42850">
    <property type="entry name" value="METALLOPHOSPHOESTERASE"/>
    <property type="match status" value="1"/>
</dbReference>
<evidence type="ECO:0000313" key="2">
    <source>
        <dbReference type="EMBL" id="AXT46451.1"/>
    </source>
</evidence>
<dbReference type="GO" id="GO:0008803">
    <property type="term" value="F:bis(5'-nucleosyl)-tetraphosphatase (symmetrical) activity"/>
    <property type="evidence" value="ECO:0007669"/>
    <property type="project" value="TreeGrafter"/>
</dbReference>
<keyword evidence="3" id="KW-1185">Reference proteome</keyword>
<dbReference type="GO" id="GO:0110154">
    <property type="term" value="P:RNA decapping"/>
    <property type="evidence" value="ECO:0007669"/>
    <property type="project" value="TreeGrafter"/>
</dbReference>
<organism evidence="2 3">
    <name type="scientific">Chromobacterium rhizoryzae</name>
    <dbReference type="NCBI Taxonomy" id="1778675"/>
    <lineage>
        <taxon>Bacteria</taxon>
        <taxon>Pseudomonadati</taxon>
        <taxon>Pseudomonadota</taxon>
        <taxon>Betaproteobacteria</taxon>
        <taxon>Neisseriales</taxon>
        <taxon>Chromobacteriaceae</taxon>
        <taxon>Chromobacterium</taxon>
    </lineage>
</organism>
<dbReference type="EMBL" id="CP031968">
    <property type="protein sequence ID" value="AXT46451.1"/>
    <property type="molecule type" value="Genomic_DNA"/>
</dbReference>
<dbReference type="Proteomes" id="UP000259465">
    <property type="component" value="Chromosome"/>
</dbReference>
<dbReference type="SUPFAM" id="SSF56300">
    <property type="entry name" value="Metallo-dependent phosphatases"/>
    <property type="match status" value="1"/>
</dbReference>
<dbReference type="AlphaFoldDB" id="A0AAD0W8K7"/>
<accession>A0AAD0W8K7</accession>